<keyword evidence="4 8" id="KW-1133">Transmembrane helix</keyword>
<keyword evidence="1 8" id="KW-0813">Transport</keyword>
<evidence type="ECO:0000313" key="9">
    <source>
        <dbReference type="EMBL" id="HIU21657.1"/>
    </source>
</evidence>
<dbReference type="GO" id="GO:0005886">
    <property type="term" value="C:plasma membrane"/>
    <property type="evidence" value="ECO:0007669"/>
    <property type="project" value="UniProtKB-SubCell"/>
</dbReference>
<evidence type="ECO:0000313" key="10">
    <source>
        <dbReference type="Proteomes" id="UP000824088"/>
    </source>
</evidence>
<dbReference type="InterPro" id="IPR003810">
    <property type="entry name" value="Mntp/YtaF"/>
</dbReference>
<keyword evidence="5 8" id="KW-0406">Ion transport</keyword>
<dbReference type="Proteomes" id="UP000824088">
    <property type="component" value="Unassembled WGS sequence"/>
</dbReference>
<dbReference type="EMBL" id="DVMN01000097">
    <property type="protein sequence ID" value="HIU21657.1"/>
    <property type="molecule type" value="Genomic_DNA"/>
</dbReference>
<comment type="caution">
    <text evidence="9">The sequence shown here is derived from an EMBL/GenBank/DDBJ whole genome shotgun (WGS) entry which is preliminary data.</text>
</comment>
<evidence type="ECO:0000256" key="4">
    <source>
        <dbReference type="ARBA" id="ARBA00022989"/>
    </source>
</evidence>
<evidence type="ECO:0000256" key="7">
    <source>
        <dbReference type="ARBA" id="ARBA00023211"/>
    </source>
</evidence>
<keyword evidence="3 8" id="KW-0812">Transmembrane</keyword>
<feature type="transmembrane region" description="Helical" evidence="8">
    <location>
        <begin position="20"/>
        <end position="37"/>
    </location>
</feature>
<comment type="function">
    <text evidence="8">Probably functions as a manganese efflux pump.</text>
</comment>
<comment type="subcellular location">
    <subcellularLocation>
        <location evidence="8">Cell membrane</location>
        <topology evidence="8">Multi-pass membrane protein</topology>
    </subcellularLocation>
</comment>
<sequence>MPLRSVVRSGKERKVQLWEVFLTGLSLSADACAVAMCKGVEMKKFVWKYALVIAFCFGLFQALMPLIGWAVASSFAQYITDFDHWIAFVLLAFLGIKMIADGIESEKERRAERSSAAAKSPLVEKYPPAVTLVPRRAQALRLGVKTLLVMSVATSIDALAVGVSFAFLSVNIWTAIALIGCTTFVISLLGVLVGTKAGEKFRGKAEIAGGVLLFAIGLKILLEHLGILVF</sequence>
<dbReference type="InterPro" id="IPR022929">
    <property type="entry name" value="Put_MntP"/>
</dbReference>
<comment type="similarity">
    <text evidence="8">Belongs to the MntP (TC 9.B.29) family.</text>
</comment>
<protein>
    <recommendedName>
        <fullName evidence="8">Putative manganese efflux pump MntP</fullName>
    </recommendedName>
</protein>
<feature type="transmembrane region" description="Helical" evidence="8">
    <location>
        <begin position="172"/>
        <end position="195"/>
    </location>
</feature>
<accession>A0A9D1HTD3</accession>
<gene>
    <name evidence="8" type="primary">mntP</name>
    <name evidence="9" type="ORF">IAD51_05455</name>
</gene>
<evidence type="ECO:0000256" key="5">
    <source>
        <dbReference type="ARBA" id="ARBA00023065"/>
    </source>
</evidence>
<reference evidence="9" key="1">
    <citation type="submission" date="2020-10" db="EMBL/GenBank/DDBJ databases">
        <authorList>
            <person name="Gilroy R."/>
        </authorList>
    </citation>
    <scope>NUCLEOTIDE SEQUENCE</scope>
    <source>
        <strain evidence="9">1063</strain>
    </source>
</reference>
<dbReference type="HAMAP" id="MF_01521">
    <property type="entry name" value="MntP_pump"/>
    <property type="match status" value="1"/>
</dbReference>
<proteinExistence type="inferred from homology"/>
<keyword evidence="2 8" id="KW-1003">Cell membrane</keyword>
<dbReference type="AlphaFoldDB" id="A0A9D1HTD3"/>
<organism evidence="9 10">
    <name type="scientific">Candidatus Limadaptatus stercorigallinarum</name>
    <dbReference type="NCBI Taxonomy" id="2840845"/>
    <lineage>
        <taxon>Bacteria</taxon>
        <taxon>Bacillati</taxon>
        <taxon>Bacillota</taxon>
        <taxon>Clostridia</taxon>
        <taxon>Eubacteriales</taxon>
        <taxon>Candidatus Limadaptatus</taxon>
    </lineage>
</organism>
<feature type="transmembrane region" description="Helical" evidence="8">
    <location>
        <begin position="207"/>
        <end position="229"/>
    </location>
</feature>
<dbReference type="PANTHER" id="PTHR35529">
    <property type="entry name" value="MANGANESE EFFLUX PUMP MNTP-RELATED"/>
    <property type="match status" value="1"/>
</dbReference>
<keyword evidence="6 8" id="KW-0472">Membrane</keyword>
<feature type="transmembrane region" description="Helical" evidence="8">
    <location>
        <begin position="49"/>
        <end position="72"/>
    </location>
</feature>
<evidence type="ECO:0000256" key="3">
    <source>
        <dbReference type="ARBA" id="ARBA00022692"/>
    </source>
</evidence>
<evidence type="ECO:0000256" key="6">
    <source>
        <dbReference type="ARBA" id="ARBA00023136"/>
    </source>
</evidence>
<evidence type="ECO:0000256" key="2">
    <source>
        <dbReference type="ARBA" id="ARBA00022475"/>
    </source>
</evidence>
<evidence type="ECO:0000256" key="1">
    <source>
        <dbReference type="ARBA" id="ARBA00022448"/>
    </source>
</evidence>
<dbReference type="PANTHER" id="PTHR35529:SF1">
    <property type="entry name" value="MANGANESE EFFLUX PUMP MNTP-RELATED"/>
    <property type="match status" value="1"/>
</dbReference>
<keyword evidence="7 8" id="KW-0464">Manganese</keyword>
<dbReference type="GO" id="GO:0005384">
    <property type="term" value="F:manganese ion transmembrane transporter activity"/>
    <property type="evidence" value="ECO:0007669"/>
    <property type="project" value="UniProtKB-UniRule"/>
</dbReference>
<dbReference type="Pfam" id="PF02659">
    <property type="entry name" value="Mntp"/>
    <property type="match status" value="1"/>
</dbReference>
<feature type="transmembrane region" description="Helical" evidence="8">
    <location>
        <begin position="146"/>
        <end position="166"/>
    </location>
</feature>
<name>A0A9D1HTD3_9FIRM</name>
<feature type="transmembrane region" description="Helical" evidence="8">
    <location>
        <begin position="84"/>
        <end position="103"/>
    </location>
</feature>
<reference evidence="9" key="2">
    <citation type="journal article" date="2021" name="PeerJ">
        <title>Extensive microbial diversity within the chicken gut microbiome revealed by metagenomics and culture.</title>
        <authorList>
            <person name="Gilroy R."/>
            <person name="Ravi A."/>
            <person name="Getino M."/>
            <person name="Pursley I."/>
            <person name="Horton D.L."/>
            <person name="Alikhan N.F."/>
            <person name="Baker D."/>
            <person name="Gharbi K."/>
            <person name="Hall N."/>
            <person name="Watson M."/>
            <person name="Adriaenssens E.M."/>
            <person name="Foster-Nyarko E."/>
            <person name="Jarju S."/>
            <person name="Secka A."/>
            <person name="Antonio M."/>
            <person name="Oren A."/>
            <person name="Chaudhuri R.R."/>
            <person name="La Ragione R."/>
            <person name="Hildebrand F."/>
            <person name="Pallen M.J."/>
        </authorList>
    </citation>
    <scope>NUCLEOTIDE SEQUENCE</scope>
    <source>
        <strain evidence="9">1063</strain>
    </source>
</reference>
<evidence type="ECO:0000256" key="8">
    <source>
        <dbReference type="HAMAP-Rule" id="MF_01521"/>
    </source>
</evidence>